<evidence type="ECO:0000256" key="2">
    <source>
        <dbReference type="ARBA" id="ARBA00022603"/>
    </source>
</evidence>
<evidence type="ECO:0000256" key="1">
    <source>
        <dbReference type="ARBA" id="ARBA00008361"/>
    </source>
</evidence>
<dbReference type="OrthoDB" id="6370125at2759"/>
<feature type="compositionally biased region" description="Basic and acidic residues" evidence="4">
    <location>
        <begin position="228"/>
        <end position="237"/>
    </location>
</feature>
<accession>A0A8B7NA88</accession>
<dbReference type="Proteomes" id="UP000694843">
    <property type="component" value="Unplaced"/>
</dbReference>
<dbReference type="CDD" id="cd02440">
    <property type="entry name" value="AdoMet_MTases"/>
    <property type="match status" value="1"/>
</dbReference>
<dbReference type="SUPFAM" id="SSF53335">
    <property type="entry name" value="S-adenosyl-L-methionine-dependent methyltransferases"/>
    <property type="match status" value="1"/>
</dbReference>
<sequence length="388" mass="42591">MMAANLADGALIFHTDGVAEEYYHHRPSPPAALVETVVNWWKKGASNEGATLRSGRVLDVGCGTGQSTVLFKDLMATVTGVDVSKEQVDRAKKLYGSSDVLNFIVGSAESLPFSAQSFDLVTVCASIHWFDLEQFYQQVDRVLCPGGVLAVYSYVDVHPHHCSINLRPITKEFRDALGFFSRHHDHLVAEFRDLPGPYAEWIHIGSDGTETRSSIADEKKSSSCGTKRNTDGTRNDGEDNITINEHHKFGVNKLSNKCEVEADKSEETKHNFTLVQQGDLSSLRGYYASFAPLLRYAEQHGTNQANELLDAAMVRILEAIGRSDDNPPLELHWPYFLKMWRKPFDGPAPEPSSTHTSDGPAPEPSSSHTSDGPAPKPSSAHTSDGPAL</sequence>
<protein>
    <submittedName>
        <fullName evidence="7">Uncharacterized protein LOC108667909</fullName>
    </submittedName>
</protein>
<organism evidence="6 7">
    <name type="scientific">Hyalella azteca</name>
    <name type="common">Amphipod</name>
    <dbReference type="NCBI Taxonomy" id="294128"/>
    <lineage>
        <taxon>Eukaryota</taxon>
        <taxon>Metazoa</taxon>
        <taxon>Ecdysozoa</taxon>
        <taxon>Arthropoda</taxon>
        <taxon>Crustacea</taxon>
        <taxon>Multicrustacea</taxon>
        <taxon>Malacostraca</taxon>
        <taxon>Eumalacostraca</taxon>
        <taxon>Peracarida</taxon>
        <taxon>Amphipoda</taxon>
        <taxon>Senticaudata</taxon>
        <taxon>Talitrida</taxon>
        <taxon>Talitroidea</taxon>
        <taxon>Hyalellidae</taxon>
        <taxon>Hyalella</taxon>
    </lineage>
</organism>
<evidence type="ECO:0000256" key="4">
    <source>
        <dbReference type="SAM" id="MobiDB-lite"/>
    </source>
</evidence>
<reference evidence="7" key="1">
    <citation type="submission" date="2025-08" db="UniProtKB">
        <authorList>
            <consortium name="RefSeq"/>
        </authorList>
    </citation>
    <scope>IDENTIFICATION</scope>
    <source>
        <tissue evidence="7">Whole organism</tissue>
    </source>
</reference>
<dbReference type="InterPro" id="IPR013216">
    <property type="entry name" value="Methyltransf_11"/>
</dbReference>
<dbReference type="InterPro" id="IPR029063">
    <property type="entry name" value="SAM-dependent_MTases_sf"/>
</dbReference>
<dbReference type="RefSeq" id="XP_018010499.1">
    <property type="nucleotide sequence ID" value="XM_018155010.2"/>
</dbReference>
<dbReference type="PANTHER" id="PTHR44942:SF4">
    <property type="entry name" value="METHYLTRANSFERASE TYPE 11 DOMAIN-CONTAINING PROTEIN"/>
    <property type="match status" value="1"/>
</dbReference>
<keyword evidence="6" id="KW-1185">Reference proteome</keyword>
<evidence type="ECO:0000259" key="5">
    <source>
        <dbReference type="Pfam" id="PF08241"/>
    </source>
</evidence>
<gene>
    <name evidence="7" type="primary">LOC108667909</name>
</gene>
<dbReference type="GO" id="GO:0008757">
    <property type="term" value="F:S-adenosylmethionine-dependent methyltransferase activity"/>
    <property type="evidence" value="ECO:0007669"/>
    <property type="project" value="InterPro"/>
</dbReference>
<dbReference type="Pfam" id="PF08241">
    <property type="entry name" value="Methyltransf_11"/>
    <property type="match status" value="1"/>
</dbReference>
<dbReference type="GO" id="GO:0032259">
    <property type="term" value="P:methylation"/>
    <property type="evidence" value="ECO:0007669"/>
    <property type="project" value="UniProtKB-KW"/>
</dbReference>
<dbReference type="InterPro" id="IPR051052">
    <property type="entry name" value="Diverse_substrate_MTase"/>
</dbReference>
<proteinExistence type="inferred from homology"/>
<dbReference type="PANTHER" id="PTHR44942">
    <property type="entry name" value="METHYLTRANSF_11 DOMAIN-CONTAINING PROTEIN"/>
    <property type="match status" value="1"/>
</dbReference>
<dbReference type="Gene3D" id="3.40.50.150">
    <property type="entry name" value="Vaccinia Virus protein VP39"/>
    <property type="match status" value="1"/>
</dbReference>
<evidence type="ECO:0000313" key="6">
    <source>
        <dbReference type="Proteomes" id="UP000694843"/>
    </source>
</evidence>
<comment type="similarity">
    <text evidence="1">Belongs to the methyltransferase superfamily.</text>
</comment>
<dbReference type="KEGG" id="hazt:108667909"/>
<keyword evidence="2" id="KW-0489">Methyltransferase</keyword>
<dbReference type="GeneID" id="108667909"/>
<evidence type="ECO:0000256" key="3">
    <source>
        <dbReference type="ARBA" id="ARBA00022679"/>
    </source>
</evidence>
<keyword evidence="3" id="KW-0808">Transferase</keyword>
<dbReference type="AlphaFoldDB" id="A0A8B7NA88"/>
<feature type="region of interest" description="Disordered" evidence="4">
    <location>
        <begin position="212"/>
        <end position="240"/>
    </location>
</feature>
<name>A0A8B7NA88_HYAAZ</name>
<feature type="domain" description="Methyltransferase type 11" evidence="5">
    <location>
        <begin position="58"/>
        <end position="150"/>
    </location>
</feature>
<evidence type="ECO:0000313" key="7">
    <source>
        <dbReference type="RefSeq" id="XP_018010499.1"/>
    </source>
</evidence>
<feature type="region of interest" description="Disordered" evidence="4">
    <location>
        <begin position="344"/>
        <end position="388"/>
    </location>
</feature>